<dbReference type="Gene3D" id="1.10.10.10">
    <property type="entry name" value="Winged helix-like DNA-binding domain superfamily/Winged helix DNA-binding domain"/>
    <property type="match status" value="1"/>
</dbReference>
<organism evidence="5 6">
    <name type="scientific">Cohaesibacter gelatinilyticus</name>
    <dbReference type="NCBI Taxonomy" id="372072"/>
    <lineage>
        <taxon>Bacteria</taxon>
        <taxon>Pseudomonadati</taxon>
        <taxon>Pseudomonadota</taxon>
        <taxon>Alphaproteobacteria</taxon>
        <taxon>Hyphomicrobiales</taxon>
        <taxon>Cohaesibacteraceae</taxon>
    </lineage>
</organism>
<dbReference type="EMBL" id="OBEL01000001">
    <property type="protein sequence ID" value="SNZ08645.1"/>
    <property type="molecule type" value="Genomic_DNA"/>
</dbReference>
<dbReference type="RefSeq" id="WP_097153302.1">
    <property type="nucleotide sequence ID" value="NZ_OBEL01000001.1"/>
</dbReference>
<evidence type="ECO:0000259" key="4">
    <source>
        <dbReference type="PROSITE" id="PS50956"/>
    </source>
</evidence>
<reference evidence="5 6" key="1">
    <citation type="submission" date="2017-09" db="EMBL/GenBank/DDBJ databases">
        <authorList>
            <person name="Ehlers B."/>
            <person name="Leendertz F.H."/>
        </authorList>
    </citation>
    <scope>NUCLEOTIDE SEQUENCE [LARGE SCALE GENOMIC DNA]</scope>
    <source>
        <strain evidence="5 6">DSM 18289</strain>
    </source>
</reference>
<dbReference type="SMART" id="SM00344">
    <property type="entry name" value="HTH_ASNC"/>
    <property type="match status" value="1"/>
</dbReference>
<keyword evidence="3" id="KW-0804">Transcription</keyword>
<dbReference type="SUPFAM" id="SSF46785">
    <property type="entry name" value="Winged helix' DNA-binding domain"/>
    <property type="match status" value="1"/>
</dbReference>
<dbReference type="Proteomes" id="UP000219439">
    <property type="component" value="Unassembled WGS sequence"/>
</dbReference>
<evidence type="ECO:0000256" key="2">
    <source>
        <dbReference type="ARBA" id="ARBA00023125"/>
    </source>
</evidence>
<dbReference type="InterPro" id="IPR019887">
    <property type="entry name" value="Tscrpt_reg_AsnC/Lrp_C"/>
</dbReference>
<dbReference type="InterPro" id="IPR036390">
    <property type="entry name" value="WH_DNA-bd_sf"/>
</dbReference>
<evidence type="ECO:0000256" key="1">
    <source>
        <dbReference type="ARBA" id="ARBA00023015"/>
    </source>
</evidence>
<keyword evidence="6" id="KW-1185">Reference proteome</keyword>
<protein>
    <submittedName>
        <fullName evidence="5">DNA-binding transcriptional regulator, Lrp family</fullName>
    </submittedName>
</protein>
<dbReference type="PROSITE" id="PS50956">
    <property type="entry name" value="HTH_ASNC_2"/>
    <property type="match status" value="1"/>
</dbReference>
<evidence type="ECO:0000313" key="5">
    <source>
        <dbReference type="EMBL" id="SNZ08645.1"/>
    </source>
</evidence>
<dbReference type="OrthoDB" id="7856348at2"/>
<name>A0A285NGR4_9HYPH</name>
<sequence length="152" mass="17531">MDQFDRRILVLVQRDTRLTADIIGQKVGLSGPAVQKRLKKLKESGVIQKEIAVLDGNALDRKQIVIVEVSLERENLAVLNAFKQKMNKSPQVQQCYYITGEADFILILQLQDMQEYEEFTREYFFQESNVSKFKTSVVMDRVKVSLDVLSDE</sequence>
<dbReference type="InterPro" id="IPR036388">
    <property type="entry name" value="WH-like_DNA-bd_sf"/>
</dbReference>
<keyword evidence="1" id="KW-0805">Transcription regulation</keyword>
<dbReference type="GO" id="GO:0005829">
    <property type="term" value="C:cytosol"/>
    <property type="evidence" value="ECO:0007669"/>
    <property type="project" value="TreeGrafter"/>
</dbReference>
<dbReference type="GO" id="GO:0043200">
    <property type="term" value="P:response to amino acid"/>
    <property type="evidence" value="ECO:0007669"/>
    <property type="project" value="TreeGrafter"/>
</dbReference>
<dbReference type="InterPro" id="IPR011008">
    <property type="entry name" value="Dimeric_a/b-barrel"/>
</dbReference>
<dbReference type="Pfam" id="PF01037">
    <property type="entry name" value="AsnC_trans_reg"/>
    <property type="match status" value="1"/>
</dbReference>
<proteinExistence type="predicted"/>
<dbReference type="PANTHER" id="PTHR30154">
    <property type="entry name" value="LEUCINE-RESPONSIVE REGULATORY PROTEIN"/>
    <property type="match status" value="1"/>
</dbReference>
<dbReference type="InterPro" id="IPR000485">
    <property type="entry name" value="AsnC-type_HTH_dom"/>
</dbReference>
<evidence type="ECO:0000256" key="3">
    <source>
        <dbReference type="ARBA" id="ARBA00023163"/>
    </source>
</evidence>
<dbReference type="PRINTS" id="PR00033">
    <property type="entry name" value="HTHASNC"/>
</dbReference>
<keyword evidence="2 5" id="KW-0238">DNA-binding</keyword>
<dbReference type="PANTHER" id="PTHR30154:SF34">
    <property type="entry name" value="TRANSCRIPTIONAL REGULATOR AZLB"/>
    <property type="match status" value="1"/>
</dbReference>
<dbReference type="GO" id="GO:0043565">
    <property type="term" value="F:sequence-specific DNA binding"/>
    <property type="evidence" value="ECO:0007669"/>
    <property type="project" value="InterPro"/>
</dbReference>
<dbReference type="Pfam" id="PF13404">
    <property type="entry name" value="HTH_AsnC-type"/>
    <property type="match status" value="1"/>
</dbReference>
<dbReference type="Gene3D" id="3.30.70.920">
    <property type="match status" value="1"/>
</dbReference>
<dbReference type="AlphaFoldDB" id="A0A285NGR4"/>
<evidence type="ECO:0000313" key="6">
    <source>
        <dbReference type="Proteomes" id="UP000219439"/>
    </source>
</evidence>
<accession>A0A285NGR4</accession>
<gene>
    <name evidence="5" type="ORF">SAMN06265368_1757</name>
</gene>
<dbReference type="InterPro" id="IPR019888">
    <property type="entry name" value="Tscrpt_reg_AsnC-like"/>
</dbReference>
<feature type="domain" description="HTH asnC-type" evidence="4">
    <location>
        <begin position="1"/>
        <end position="62"/>
    </location>
</feature>
<dbReference type="SUPFAM" id="SSF54909">
    <property type="entry name" value="Dimeric alpha+beta barrel"/>
    <property type="match status" value="1"/>
</dbReference>